<sequence>MIPSDNANSSSDHKSVSKLQKLAEKLITRSSPAPSAVLPCCPDTQQPSYLVGANLPPPGPAHYAVRRALWLTPTKAPEHAPSSPSRLRLEQLLSQPGAARSDEAWKGGIQKVWKGLVGGGRLRRRLPMNLVIQVIHAGWLRDPETWPAGAEVPESDDDPSHKAAPPSPLPRLTSRQESCLATSKLDDKPSRISHLHNG</sequence>
<accession>A0A0C3PTU6</accession>
<evidence type="ECO:0000256" key="1">
    <source>
        <dbReference type="SAM" id="MobiDB-lite"/>
    </source>
</evidence>
<organism evidence="2 3">
    <name type="scientific">Pisolithus tinctorius Marx 270</name>
    <dbReference type="NCBI Taxonomy" id="870435"/>
    <lineage>
        <taxon>Eukaryota</taxon>
        <taxon>Fungi</taxon>
        <taxon>Dikarya</taxon>
        <taxon>Basidiomycota</taxon>
        <taxon>Agaricomycotina</taxon>
        <taxon>Agaricomycetes</taxon>
        <taxon>Agaricomycetidae</taxon>
        <taxon>Boletales</taxon>
        <taxon>Sclerodermatineae</taxon>
        <taxon>Pisolithaceae</taxon>
        <taxon>Pisolithus</taxon>
    </lineage>
</organism>
<reference evidence="2 3" key="1">
    <citation type="submission" date="2014-04" db="EMBL/GenBank/DDBJ databases">
        <authorList>
            <consortium name="DOE Joint Genome Institute"/>
            <person name="Kuo A."/>
            <person name="Kohler A."/>
            <person name="Costa M.D."/>
            <person name="Nagy L.G."/>
            <person name="Floudas D."/>
            <person name="Copeland A."/>
            <person name="Barry K.W."/>
            <person name="Cichocki N."/>
            <person name="Veneault-Fourrey C."/>
            <person name="LaButti K."/>
            <person name="Lindquist E.A."/>
            <person name="Lipzen A."/>
            <person name="Lundell T."/>
            <person name="Morin E."/>
            <person name="Murat C."/>
            <person name="Sun H."/>
            <person name="Tunlid A."/>
            <person name="Henrissat B."/>
            <person name="Grigoriev I.V."/>
            <person name="Hibbett D.S."/>
            <person name="Martin F."/>
            <person name="Nordberg H.P."/>
            <person name="Cantor M.N."/>
            <person name="Hua S.X."/>
        </authorList>
    </citation>
    <scope>NUCLEOTIDE SEQUENCE [LARGE SCALE GENOMIC DNA]</scope>
    <source>
        <strain evidence="2 3">Marx 270</strain>
    </source>
</reference>
<dbReference type="AlphaFoldDB" id="A0A0C3PTU6"/>
<evidence type="ECO:0000313" key="3">
    <source>
        <dbReference type="Proteomes" id="UP000054217"/>
    </source>
</evidence>
<protein>
    <recommendedName>
        <fullName evidence="4">DUF4050 domain-containing protein</fullName>
    </recommendedName>
</protein>
<name>A0A0C3PTU6_PISTI</name>
<dbReference type="OrthoDB" id="3366194at2759"/>
<reference evidence="3" key="2">
    <citation type="submission" date="2015-01" db="EMBL/GenBank/DDBJ databases">
        <title>Evolutionary Origins and Diversification of the Mycorrhizal Mutualists.</title>
        <authorList>
            <consortium name="DOE Joint Genome Institute"/>
            <consortium name="Mycorrhizal Genomics Consortium"/>
            <person name="Kohler A."/>
            <person name="Kuo A."/>
            <person name="Nagy L.G."/>
            <person name="Floudas D."/>
            <person name="Copeland A."/>
            <person name="Barry K.W."/>
            <person name="Cichocki N."/>
            <person name="Veneault-Fourrey C."/>
            <person name="LaButti K."/>
            <person name="Lindquist E.A."/>
            <person name="Lipzen A."/>
            <person name="Lundell T."/>
            <person name="Morin E."/>
            <person name="Murat C."/>
            <person name="Riley R."/>
            <person name="Ohm R."/>
            <person name="Sun H."/>
            <person name="Tunlid A."/>
            <person name="Henrissat B."/>
            <person name="Grigoriev I.V."/>
            <person name="Hibbett D.S."/>
            <person name="Martin F."/>
        </authorList>
    </citation>
    <scope>NUCLEOTIDE SEQUENCE [LARGE SCALE GENOMIC DNA]</scope>
    <source>
        <strain evidence="3">Marx 270</strain>
    </source>
</reference>
<gene>
    <name evidence="2" type="ORF">M404DRAFT_686934</name>
</gene>
<dbReference type="Proteomes" id="UP000054217">
    <property type="component" value="Unassembled WGS sequence"/>
</dbReference>
<feature type="region of interest" description="Disordered" evidence="1">
    <location>
        <begin position="147"/>
        <end position="198"/>
    </location>
</feature>
<keyword evidence="3" id="KW-1185">Reference proteome</keyword>
<evidence type="ECO:0000313" key="2">
    <source>
        <dbReference type="EMBL" id="KIO12651.1"/>
    </source>
</evidence>
<dbReference type="InParanoid" id="A0A0C3PTU6"/>
<dbReference type="EMBL" id="KN831947">
    <property type="protein sequence ID" value="KIO12651.1"/>
    <property type="molecule type" value="Genomic_DNA"/>
</dbReference>
<proteinExistence type="predicted"/>
<evidence type="ECO:0008006" key="4">
    <source>
        <dbReference type="Google" id="ProtNLM"/>
    </source>
</evidence>
<dbReference type="HOGENOM" id="CLU_109907_0_0_1"/>